<dbReference type="Proteomes" id="UP000215452">
    <property type="component" value="Chromosome"/>
</dbReference>
<evidence type="ECO:0000256" key="5">
    <source>
        <dbReference type="ARBA" id="ARBA00022597"/>
    </source>
</evidence>
<evidence type="ECO:0000256" key="6">
    <source>
        <dbReference type="ARBA" id="ARBA00022679"/>
    </source>
</evidence>
<dbReference type="PANTHER" id="PTHR30181:SF2">
    <property type="entry name" value="PTS SYSTEM MANNITOL-SPECIFIC EIICBA COMPONENT"/>
    <property type="match status" value="1"/>
</dbReference>
<name>A0A223MB78_MESHO</name>
<evidence type="ECO:0000256" key="11">
    <source>
        <dbReference type="ARBA" id="ARBA00030962"/>
    </source>
</evidence>
<evidence type="ECO:0000256" key="4">
    <source>
        <dbReference type="ARBA" id="ARBA00022553"/>
    </source>
</evidence>
<reference evidence="13 14" key="1">
    <citation type="submission" date="2017-08" db="EMBL/GenBank/DDBJ databases">
        <title>The complete genome sequence of a Mycoplasma hyopneumoniae isolate in Korea.</title>
        <authorList>
            <person name="Han J."/>
            <person name="Lee N."/>
        </authorList>
    </citation>
    <scope>NUCLEOTIDE SEQUENCE [LARGE SCALE GENOMIC DNA]</scope>
    <source>
        <strain evidence="13 14">KM014</strain>
    </source>
</reference>
<evidence type="ECO:0000313" key="14">
    <source>
        <dbReference type="Proteomes" id="UP000215452"/>
    </source>
</evidence>
<comment type="function">
    <text evidence="1">The phosphoenolpyruvate-dependent sugar phosphotransferase system (sugar PTS), a major carbohydrate active transport system, catalyzes the phosphorylation of incoming sugar substrates concomitantly with their translocation across the cell membrane. The enzyme II CmtAB PTS system is involved in D-mannitol transport.</text>
</comment>
<dbReference type="OMA" id="PHGTKES"/>
<keyword evidence="3" id="KW-0813">Transport</keyword>
<dbReference type="GO" id="GO:0009401">
    <property type="term" value="P:phosphoenolpyruvate-dependent sugar phosphotransferase system"/>
    <property type="evidence" value="ECO:0007669"/>
    <property type="project" value="UniProtKB-KW"/>
</dbReference>
<dbReference type="PROSITE" id="PS51094">
    <property type="entry name" value="PTS_EIIA_TYPE_2"/>
    <property type="match status" value="1"/>
</dbReference>
<sequence length="142" mass="16478">MNLKLENIHLNQIITSKKQAFEKLIRIFQQKNCCEFEYLQSMEKRDLESSVALGNFLALPHGNFEGNNLIFRNCIEIVHLKNTLNWDGQPVKFVIGLAVKDSEQIDYIQKIGLAFIDVEKVEEILNDSDLSKQKILDWIINN</sequence>
<proteinExistence type="predicted"/>
<protein>
    <recommendedName>
        <fullName evidence="2">Mannitol-specific phosphotransferase enzyme IIA component</fullName>
    </recommendedName>
    <alternativeName>
        <fullName evidence="10">EIIA</fullName>
    </alternativeName>
    <alternativeName>
        <fullName evidence="11">EIII</fullName>
    </alternativeName>
    <alternativeName>
        <fullName evidence="9">PTS system mannitol-specific EIIA component</fullName>
    </alternativeName>
</protein>
<evidence type="ECO:0000259" key="12">
    <source>
        <dbReference type="PROSITE" id="PS51094"/>
    </source>
</evidence>
<dbReference type="GeneID" id="41334850"/>
<evidence type="ECO:0000256" key="7">
    <source>
        <dbReference type="ARBA" id="ARBA00022683"/>
    </source>
</evidence>
<dbReference type="InterPro" id="IPR050893">
    <property type="entry name" value="Sugar_PTS"/>
</dbReference>
<evidence type="ECO:0000256" key="8">
    <source>
        <dbReference type="ARBA" id="ARBA00022777"/>
    </source>
</evidence>
<evidence type="ECO:0000256" key="3">
    <source>
        <dbReference type="ARBA" id="ARBA00022448"/>
    </source>
</evidence>
<keyword evidence="5" id="KW-0762">Sugar transport</keyword>
<dbReference type="Gene3D" id="3.40.930.10">
    <property type="entry name" value="Mannitol-specific EII, Chain A"/>
    <property type="match status" value="1"/>
</dbReference>
<keyword evidence="4" id="KW-0597">Phosphoprotein</keyword>
<keyword evidence="6 13" id="KW-0808">Transferase</keyword>
<dbReference type="GO" id="GO:0090563">
    <property type="term" value="F:protein-phosphocysteine-sugar phosphotransferase activity"/>
    <property type="evidence" value="ECO:0007669"/>
    <property type="project" value="TreeGrafter"/>
</dbReference>
<evidence type="ECO:0000256" key="9">
    <source>
        <dbReference type="ARBA" id="ARBA00029908"/>
    </source>
</evidence>
<accession>A0A223MB78</accession>
<keyword evidence="7" id="KW-0598">Phosphotransferase system</keyword>
<dbReference type="InterPro" id="IPR002178">
    <property type="entry name" value="PTS_EIIA_type-2_dom"/>
</dbReference>
<evidence type="ECO:0000256" key="1">
    <source>
        <dbReference type="ARBA" id="ARBA00002434"/>
    </source>
</evidence>
<dbReference type="GO" id="GO:0016301">
    <property type="term" value="F:kinase activity"/>
    <property type="evidence" value="ECO:0007669"/>
    <property type="project" value="UniProtKB-KW"/>
</dbReference>
<dbReference type="PANTHER" id="PTHR30181">
    <property type="entry name" value="MANNITOL PERMEASE IIC COMPONENT"/>
    <property type="match status" value="1"/>
</dbReference>
<evidence type="ECO:0000256" key="2">
    <source>
        <dbReference type="ARBA" id="ARBA00014783"/>
    </source>
</evidence>
<dbReference type="SUPFAM" id="SSF55804">
    <property type="entry name" value="Phoshotransferase/anion transport protein"/>
    <property type="match status" value="1"/>
</dbReference>
<gene>
    <name evidence="13" type="primary">mtlF</name>
    <name evidence="13" type="ORF">CIB43_00918</name>
</gene>
<dbReference type="EMBL" id="CP022714">
    <property type="protein sequence ID" value="ASU14801.1"/>
    <property type="molecule type" value="Genomic_DNA"/>
</dbReference>
<dbReference type="Pfam" id="PF00359">
    <property type="entry name" value="PTS_EIIA_2"/>
    <property type="match status" value="1"/>
</dbReference>
<dbReference type="InterPro" id="IPR016152">
    <property type="entry name" value="PTrfase/Anion_transptr"/>
</dbReference>
<keyword evidence="8" id="KW-0418">Kinase</keyword>
<evidence type="ECO:0000256" key="10">
    <source>
        <dbReference type="ARBA" id="ARBA00030956"/>
    </source>
</evidence>
<feature type="domain" description="PTS EIIA type-2" evidence="12">
    <location>
        <begin position="1"/>
        <end position="142"/>
    </location>
</feature>
<dbReference type="GO" id="GO:0005886">
    <property type="term" value="C:plasma membrane"/>
    <property type="evidence" value="ECO:0007669"/>
    <property type="project" value="TreeGrafter"/>
</dbReference>
<dbReference type="PROSITE" id="PS00372">
    <property type="entry name" value="PTS_EIIA_TYPE_2_HIS"/>
    <property type="match status" value="1"/>
</dbReference>
<organism evidence="13 14">
    <name type="scientific">Mesomycoplasma hyopneumoniae</name>
    <name type="common">Mycoplasma hyopneumoniae</name>
    <dbReference type="NCBI Taxonomy" id="2099"/>
    <lineage>
        <taxon>Bacteria</taxon>
        <taxon>Bacillati</taxon>
        <taxon>Mycoplasmatota</taxon>
        <taxon>Mycoplasmoidales</taxon>
        <taxon>Metamycoplasmataceae</taxon>
        <taxon>Mesomycoplasma</taxon>
    </lineage>
</organism>
<dbReference type="RefSeq" id="WP_011206399.1">
    <property type="nucleotide sequence ID" value="NZ_CP038641.1"/>
</dbReference>
<dbReference type="AlphaFoldDB" id="A0A223MB78"/>
<evidence type="ECO:0000313" key="13">
    <source>
        <dbReference type="EMBL" id="ASU14801.1"/>
    </source>
</evidence>